<dbReference type="Gene3D" id="3.40.640.10">
    <property type="entry name" value="Type I PLP-dependent aspartate aminotransferase-like (Major domain)"/>
    <property type="match status" value="1"/>
</dbReference>
<dbReference type="Pfam" id="PF03711">
    <property type="entry name" value="OKR_DC_1_C"/>
    <property type="match status" value="1"/>
</dbReference>
<protein>
    <recommendedName>
        <fullName evidence="7">Orn/Lys/Arg decarboxylases family 1 pyridoxal-P attachment site domain-containing protein</fullName>
    </recommendedName>
</protein>
<dbReference type="CDD" id="cd00615">
    <property type="entry name" value="Orn_deC_like"/>
    <property type="match status" value="1"/>
</dbReference>
<feature type="domain" description="Orn/Lys/Arg decarboxylases family 1 pyridoxal-P attachment site" evidence="7">
    <location>
        <begin position="308"/>
        <end position="322"/>
    </location>
</feature>
<dbReference type="EMBL" id="JANAVB010021798">
    <property type="protein sequence ID" value="KAJ6824915.1"/>
    <property type="molecule type" value="Genomic_DNA"/>
</dbReference>
<sequence length="574" mass="61851">MTPLAAHPLQISQDISWLKSPRTDLSYHGKHSSSSSSVRHGRRKPILSMENTMKPITKQDESLSSTDRRILDRDILPDNSPKISRGTSGPLLEALKACAEQDVACFHFPGHNRGKAAPPSLSRITGLKPFLHDLPELTELDDLFSPKGVILDAQKQAASLFGASETWFLVGGTTCGVQASIMATCSPGETLILPRNSHISAISGMVLSGATPKYIIPEYNSQWDIAGGITSLLVEKAIDDVEAVGNRAAAVLITSPTYHGVCSDVREITKLCHSRGIPVIVDEAHGAHFRFHDKLPSSALEQGADLAVQSTHKVLSSLTQSSMLHSSGNLIDRERVSRCLQVLQSSSPSYLLLASLDAARAQLSENPVTIFDKAMDLALEARHQINIIQGVSVLDLSSFISSFPAIDPFRITVSVSQLGISGYMADKTLCEERRVICELAGSRSLTFAINLGTCREDIQRLVAGTKHLSESFYRKNGLEDGLQGSDCEIFSEIAFGSSPREAFFAKKRKVSIGESLGKVCGELVSSYPPGIPVLIPGEVITKEALSYLLNARRMGAAISGAADHQLSSILVCNV</sequence>
<comment type="cofactor">
    <cofactor evidence="1">
        <name>pyridoxal 5'-phosphate</name>
        <dbReference type="ChEBI" id="CHEBI:597326"/>
    </cofactor>
</comment>
<dbReference type="InterPro" id="IPR008286">
    <property type="entry name" value="Prn/Lys/Arg_de-COase_C"/>
</dbReference>
<proteinExistence type="inferred from homology"/>
<evidence type="ECO:0000313" key="9">
    <source>
        <dbReference type="Proteomes" id="UP001140949"/>
    </source>
</evidence>
<dbReference type="InterPro" id="IPR036633">
    <property type="entry name" value="Prn/Lys/Arg_de-COase_C_sf"/>
</dbReference>
<dbReference type="InterPro" id="IPR015421">
    <property type="entry name" value="PyrdxlP-dep_Trfase_major"/>
</dbReference>
<dbReference type="InterPro" id="IPR015424">
    <property type="entry name" value="PyrdxlP-dep_Trfase"/>
</dbReference>
<keyword evidence="4" id="KW-0663">Pyridoxal phosphate</keyword>
<dbReference type="AlphaFoldDB" id="A0AAX6G9F5"/>
<dbReference type="PANTHER" id="PTHR43277">
    <property type="entry name" value="ARGININE DECARBOXYLASE"/>
    <property type="match status" value="1"/>
</dbReference>
<dbReference type="InterPro" id="IPR000310">
    <property type="entry name" value="Orn/Lys/Arg_deCO2ase_major_dom"/>
</dbReference>
<evidence type="ECO:0000313" key="8">
    <source>
        <dbReference type="EMBL" id="KAJ6824915.1"/>
    </source>
</evidence>
<reference evidence="8" key="2">
    <citation type="submission" date="2023-04" db="EMBL/GenBank/DDBJ databases">
        <authorList>
            <person name="Bruccoleri R.E."/>
            <person name="Oakeley E.J."/>
            <person name="Faust A.-M."/>
            <person name="Dessus-Babus S."/>
            <person name="Altorfer M."/>
            <person name="Burckhardt D."/>
            <person name="Oertli M."/>
            <person name="Naumann U."/>
            <person name="Petersen F."/>
            <person name="Wong J."/>
        </authorList>
    </citation>
    <scope>NUCLEOTIDE SEQUENCE</scope>
    <source>
        <strain evidence="8">GSM-AAB239-AS_SAM_17_03QT</strain>
        <tissue evidence="8">Leaf</tissue>
    </source>
</reference>
<name>A0AAX6G9F5_IRIPA</name>
<keyword evidence="3" id="KW-0210">Decarboxylase</keyword>
<dbReference type="Pfam" id="PF01276">
    <property type="entry name" value="OKR_DC_1"/>
    <property type="match status" value="1"/>
</dbReference>
<comment type="similarity">
    <text evidence="2">Belongs to the Orn/Lys/Arg decarboxylase class-I family.</text>
</comment>
<dbReference type="Gene3D" id="3.90.100.10">
    <property type="entry name" value="Orn/Lys/Arg decarboxylase, C-terminal domain"/>
    <property type="match status" value="1"/>
</dbReference>
<comment type="caution">
    <text evidence="8">The sequence shown here is derived from an EMBL/GenBank/DDBJ whole genome shotgun (WGS) entry which is preliminary data.</text>
</comment>
<dbReference type="PROSITE" id="PS00703">
    <property type="entry name" value="OKR_DC_1"/>
    <property type="match status" value="1"/>
</dbReference>
<reference evidence="8" key="1">
    <citation type="journal article" date="2023" name="GigaByte">
        <title>Genome assembly of the bearded iris, Iris pallida Lam.</title>
        <authorList>
            <person name="Bruccoleri R.E."/>
            <person name="Oakeley E.J."/>
            <person name="Faust A.M.E."/>
            <person name="Altorfer M."/>
            <person name="Dessus-Babus S."/>
            <person name="Burckhardt D."/>
            <person name="Oertli M."/>
            <person name="Naumann U."/>
            <person name="Petersen F."/>
            <person name="Wong J."/>
        </authorList>
    </citation>
    <scope>NUCLEOTIDE SEQUENCE</scope>
    <source>
        <strain evidence="8">GSM-AAB239-AS_SAM_17_03QT</strain>
    </source>
</reference>
<evidence type="ECO:0000256" key="4">
    <source>
        <dbReference type="ARBA" id="ARBA00022898"/>
    </source>
</evidence>
<evidence type="ECO:0000256" key="3">
    <source>
        <dbReference type="ARBA" id="ARBA00022793"/>
    </source>
</evidence>
<keyword evidence="9" id="KW-1185">Reference proteome</keyword>
<feature type="region of interest" description="Disordered" evidence="6">
    <location>
        <begin position="23"/>
        <end position="66"/>
    </location>
</feature>
<dbReference type="Proteomes" id="UP001140949">
    <property type="component" value="Unassembled WGS sequence"/>
</dbReference>
<dbReference type="GO" id="GO:0016831">
    <property type="term" value="F:carboxy-lyase activity"/>
    <property type="evidence" value="ECO:0007669"/>
    <property type="project" value="UniProtKB-KW"/>
</dbReference>
<evidence type="ECO:0000256" key="5">
    <source>
        <dbReference type="ARBA" id="ARBA00023239"/>
    </source>
</evidence>
<organism evidence="8 9">
    <name type="scientific">Iris pallida</name>
    <name type="common">Sweet iris</name>
    <dbReference type="NCBI Taxonomy" id="29817"/>
    <lineage>
        <taxon>Eukaryota</taxon>
        <taxon>Viridiplantae</taxon>
        <taxon>Streptophyta</taxon>
        <taxon>Embryophyta</taxon>
        <taxon>Tracheophyta</taxon>
        <taxon>Spermatophyta</taxon>
        <taxon>Magnoliopsida</taxon>
        <taxon>Liliopsida</taxon>
        <taxon>Asparagales</taxon>
        <taxon>Iridaceae</taxon>
        <taxon>Iridoideae</taxon>
        <taxon>Irideae</taxon>
        <taxon>Iris</taxon>
    </lineage>
</organism>
<dbReference type="PANTHER" id="PTHR43277:SF4">
    <property type="entry name" value="ARGININE DECARBOXYLASE"/>
    <property type="match status" value="1"/>
</dbReference>
<keyword evidence="5" id="KW-0456">Lyase</keyword>
<dbReference type="SUPFAM" id="SSF55904">
    <property type="entry name" value="Ornithine decarboxylase C-terminal domain"/>
    <property type="match status" value="1"/>
</dbReference>
<accession>A0AAX6G9F5</accession>
<evidence type="ECO:0000256" key="2">
    <source>
        <dbReference type="ARBA" id="ARBA00010671"/>
    </source>
</evidence>
<evidence type="ECO:0000256" key="6">
    <source>
        <dbReference type="SAM" id="MobiDB-lite"/>
    </source>
</evidence>
<dbReference type="InterPro" id="IPR052357">
    <property type="entry name" value="Orn_Lys_Arg_decarboxylase-I"/>
</dbReference>
<gene>
    <name evidence="8" type="ORF">M6B38_380060</name>
</gene>
<dbReference type="SUPFAM" id="SSF53383">
    <property type="entry name" value="PLP-dependent transferases"/>
    <property type="match status" value="1"/>
</dbReference>
<feature type="compositionally biased region" description="Basic and acidic residues" evidence="6">
    <location>
        <begin position="57"/>
        <end position="66"/>
    </location>
</feature>
<evidence type="ECO:0000259" key="7">
    <source>
        <dbReference type="PROSITE" id="PS00703"/>
    </source>
</evidence>
<evidence type="ECO:0000256" key="1">
    <source>
        <dbReference type="ARBA" id="ARBA00001933"/>
    </source>
</evidence>